<protein>
    <submittedName>
        <fullName evidence="1">Uncharacterized protein</fullName>
    </submittedName>
</protein>
<evidence type="ECO:0000313" key="2">
    <source>
        <dbReference type="Proteomes" id="UP000297737"/>
    </source>
</evidence>
<evidence type="ECO:0000313" key="1">
    <source>
        <dbReference type="EMBL" id="TFU06196.1"/>
    </source>
</evidence>
<accession>A0A4Y9ERD2</accession>
<comment type="caution">
    <text evidence="1">The sequence shown here is derived from an EMBL/GenBank/DDBJ whole genome shotgun (WGS) entry which is preliminary data.</text>
</comment>
<keyword evidence="2" id="KW-1185">Reference proteome</keyword>
<sequence>MKPTRENFRQFFEQFDATHVFTLKPNHPGRPRGLRPMRIEPKTGEVSPVTQIVPGKYLMAPTIGIVRLSSLFMRLMVYFNRRVLGSHYHRPSRIDDRITAVAVVEGLPDAGHLHGMFKVPQKYWTRVTDAFPASSDDARPDPWSRISPGGTYEVNLLRDASEWADYITKESWRPDFSEKILFYPQLV</sequence>
<dbReference type="OrthoDB" id="7569078at2"/>
<proteinExistence type="predicted"/>
<gene>
    <name evidence="1" type="ORF">EUV02_04075</name>
</gene>
<dbReference type="Proteomes" id="UP000297737">
    <property type="component" value="Unassembled WGS sequence"/>
</dbReference>
<name>A0A4Y9ERD2_9SPHN</name>
<dbReference type="EMBL" id="SIHO01000001">
    <property type="protein sequence ID" value="TFU06196.1"/>
    <property type="molecule type" value="Genomic_DNA"/>
</dbReference>
<dbReference type="RefSeq" id="WP_135244919.1">
    <property type="nucleotide sequence ID" value="NZ_SIHO01000001.1"/>
</dbReference>
<reference evidence="1 2" key="1">
    <citation type="submission" date="2019-02" db="EMBL/GenBank/DDBJ databases">
        <title>Polymorphobacter sp. isolated from the lake at the Tibet of China.</title>
        <authorList>
            <person name="Li A."/>
        </authorList>
    </citation>
    <scope>NUCLEOTIDE SEQUENCE [LARGE SCALE GENOMIC DNA]</scope>
    <source>
        <strain evidence="1 2">DJ1R-1</strain>
    </source>
</reference>
<organism evidence="1 2">
    <name type="scientific">Glacieibacterium arshaanense</name>
    <dbReference type="NCBI Taxonomy" id="2511025"/>
    <lineage>
        <taxon>Bacteria</taxon>
        <taxon>Pseudomonadati</taxon>
        <taxon>Pseudomonadota</taxon>
        <taxon>Alphaproteobacteria</taxon>
        <taxon>Sphingomonadales</taxon>
        <taxon>Sphingosinicellaceae</taxon>
        <taxon>Glacieibacterium</taxon>
    </lineage>
</organism>
<dbReference type="AlphaFoldDB" id="A0A4Y9ERD2"/>